<keyword evidence="2" id="KW-0812">Transmembrane</keyword>
<dbReference type="PROSITE" id="PS51746">
    <property type="entry name" value="PPM_2"/>
    <property type="match status" value="1"/>
</dbReference>
<feature type="transmembrane region" description="Helical" evidence="2">
    <location>
        <begin position="50"/>
        <end position="78"/>
    </location>
</feature>
<name>A0ABR7I903_9FIRM</name>
<dbReference type="SMART" id="SM00331">
    <property type="entry name" value="PP2C_SIG"/>
    <property type="match status" value="1"/>
</dbReference>
<dbReference type="SUPFAM" id="SSF81606">
    <property type="entry name" value="PP2C-like"/>
    <property type="match status" value="1"/>
</dbReference>
<evidence type="ECO:0000313" key="4">
    <source>
        <dbReference type="EMBL" id="MBC5753420.1"/>
    </source>
</evidence>
<comment type="caution">
    <text evidence="4">The sequence shown here is derived from an EMBL/GenBank/DDBJ whole genome shotgun (WGS) entry which is preliminary data.</text>
</comment>
<dbReference type="PANTHER" id="PTHR43156">
    <property type="entry name" value="STAGE II SPORULATION PROTEIN E-RELATED"/>
    <property type="match status" value="1"/>
</dbReference>
<feature type="transmembrane region" description="Helical" evidence="2">
    <location>
        <begin position="90"/>
        <end position="111"/>
    </location>
</feature>
<keyword evidence="2" id="KW-1133">Transmembrane helix</keyword>
<reference evidence="4 5" key="1">
    <citation type="submission" date="2020-08" db="EMBL/GenBank/DDBJ databases">
        <title>Genome public.</title>
        <authorList>
            <person name="Liu C."/>
            <person name="Sun Q."/>
        </authorList>
    </citation>
    <scope>NUCLEOTIDE SEQUENCE [LARGE SCALE GENOMIC DNA]</scope>
    <source>
        <strain evidence="4 5">BX0805</strain>
    </source>
</reference>
<organism evidence="4 5">
    <name type="scientific">Roseburia yibonii</name>
    <dbReference type="NCBI Taxonomy" id="2763063"/>
    <lineage>
        <taxon>Bacteria</taxon>
        <taxon>Bacillati</taxon>
        <taxon>Bacillota</taxon>
        <taxon>Clostridia</taxon>
        <taxon>Lachnospirales</taxon>
        <taxon>Lachnospiraceae</taxon>
        <taxon>Roseburia</taxon>
    </lineage>
</organism>
<accession>A0ABR7I903</accession>
<evidence type="ECO:0000313" key="5">
    <source>
        <dbReference type="Proteomes" id="UP000621540"/>
    </source>
</evidence>
<dbReference type="Proteomes" id="UP000621540">
    <property type="component" value="Unassembled WGS sequence"/>
</dbReference>
<dbReference type="Gene3D" id="3.60.40.10">
    <property type="entry name" value="PPM-type phosphatase domain"/>
    <property type="match status" value="1"/>
</dbReference>
<evidence type="ECO:0000259" key="3">
    <source>
        <dbReference type="PROSITE" id="PS51746"/>
    </source>
</evidence>
<gene>
    <name evidence="4" type="ORF">H8Z76_05160</name>
</gene>
<dbReference type="PANTHER" id="PTHR43156:SF2">
    <property type="entry name" value="STAGE II SPORULATION PROTEIN E"/>
    <property type="match status" value="1"/>
</dbReference>
<proteinExistence type="predicted"/>
<protein>
    <submittedName>
        <fullName evidence="4">SpoIIE family protein phosphatase</fullName>
    </submittedName>
</protein>
<dbReference type="Pfam" id="PF19732">
    <property type="entry name" value="SpoIIE_N"/>
    <property type="match status" value="1"/>
</dbReference>
<feature type="transmembrane region" description="Helical" evidence="2">
    <location>
        <begin position="123"/>
        <end position="144"/>
    </location>
</feature>
<keyword evidence="1" id="KW-0378">Hydrolase</keyword>
<evidence type="ECO:0000256" key="2">
    <source>
        <dbReference type="SAM" id="Phobius"/>
    </source>
</evidence>
<dbReference type="InterPro" id="IPR045768">
    <property type="entry name" value="SpoIIE_N"/>
</dbReference>
<feature type="transmembrane region" description="Helical" evidence="2">
    <location>
        <begin position="9"/>
        <end position="30"/>
    </location>
</feature>
<dbReference type="InterPro" id="IPR036457">
    <property type="entry name" value="PPM-type-like_dom_sf"/>
</dbReference>
<dbReference type="Pfam" id="PF07228">
    <property type="entry name" value="SpoIIE"/>
    <property type="match status" value="1"/>
</dbReference>
<dbReference type="RefSeq" id="WP_186981856.1">
    <property type="nucleotide sequence ID" value="NZ_JACOQH010000003.1"/>
</dbReference>
<sequence length="613" mass="68866">MKRLKTKQIITYFVGMLICRVSFAGCYPIIPAYFAAVYLQDQGRAAFTFFLYLGMVLFLPITQTAKYAMAVLVTFVVIKMSEWVNRHCKVTLAAGTAGVATAVLSVFGGVFNWMNDRKPVSGILEGIFIFGLTMVLHRFFYFFFQKKEEKNGAAPQMLPGEERLKTYADSFLGLSQVFSGMSVDKKDFAAEEYGRMKDEIAGKICISCDQCALCWEREKSPIQEYFTALILSIRKNGVPDEKEEKRLRTCCPYTSEVVEEAVRVFEKAKLNMAWYNRLQENREVIAQQLSAMAYIMEDCAKPPEDISAKEEKALSEIRYQAKERGIFVHEGAVYEKKDGKRQLALSVSVKKDGCIPVKELVRAVHAATGWCVRPHRDEKNLIGKERIRLVFEEDTRYHTVHGVARLVKEGASVSGDNFSFQELVDGEFVMSLSDGMGSGSRACKESEMVIELIEKFLEAGFSKETAIRMMNSAMVIRGEDDLFSTVDISALNLYDGNCTFYKIGASATFIRRADCVECLISENLPVGVYHSVEIEKTTRSLSDGDFIIMMSDGVLEYLNVPHPEEAMESIIAGIDTNHPGRFAKQLLDQVLVYTDGKVSDDMTVLVAAVWEKA</sequence>
<dbReference type="EMBL" id="JACOQH010000003">
    <property type="protein sequence ID" value="MBC5753420.1"/>
    <property type="molecule type" value="Genomic_DNA"/>
</dbReference>
<keyword evidence="5" id="KW-1185">Reference proteome</keyword>
<feature type="domain" description="PPM-type phosphatase" evidence="3">
    <location>
        <begin position="400"/>
        <end position="609"/>
    </location>
</feature>
<dbReference type="InterPro" id="IPR052016">
    <property type="entry name" value="Bact_Sigma-Reg"/>
</dbReference>
<evidence type="ECO:0000256" key="1">
    <source>
        <dbReference type="ARBA" id="ARBA00022801"/>
    </source>
</evidence>
<keyword evidence="2" id="KW-0472">Membrane</keyword>
<dbReference type="InterPro" id="IPR001932">
    <property type="entry name" value="PPM-type_phosphatase-like_dom"/>
</dbReference>